<dbReference type="EMBL" id="JAPQKH010000007">
    <property type="protein sequence ID" value="KAJ5088351.1"/>
    <property type="molecule type" value="Genomic_DNA"/>
</dbReference>
<dbReference type="AlphaFoldDB" id="A0A9W9K0N8"/>
<dbReference type="PROSITE" id="PS50837">
    <property type="entry name" value="NACHT"/>
    <property type="match status" value="1"/>
</dbReference>
<evidence type="ECO:0000313" key="4">
    <source>
        <dbReference type="Proteomes" id="UP001149165"/>
    </source>
</evidence>
<accession>A0A9W9K0N8</accession>
<feature type="domain" description="NACHT" evidence="2">
    <location>
        <begin position="96"/>
        <end position="240"/>
    </location>
</feature>
<dbReference type="SUPFAM" id="SSF50978">
    <property type="entry name" value="WD40 repeat-like"/>
    <property type="match status" value="3"/>
</dbReference>
<evidence type="ECO:0000256" key="1">
    <source>
        <dbReference type="ARBA" id="ARBA00022737"/>
    </source>
</evidence>
<dbReference type="Pfam" id="PF24883">
    <property type="entry name" value="NPHP3_N"/>
    <property type="match status" value="1"/>
</dbReference>
<dbReference type="InterPro" id="IPR001680">
    <property type="entry name" value="WD40_rpt"/>
</dbReference>
<organism evidence="3 4">
    <name type="scientific">Penicillium angulare</name>
    <dbReference type="NCBI Taxonomy" id="116970"/>
    <lineage>
        <taxon>Eukaryota</taxon>
        <taxon>Fungi</taxon>
        <taxon>Dikarya</taxon>
        <taxon>Ascomycota</taxon>
        <taxon>Pezizomycotina</taxon>
        <taxon>Eurotiomycetes</taxon>
        <taxon>Eurotiomycetidae</taxon>
        <taxon>Eurotiales</taxon>
        <taxon>Aspergillaceae</taxon>
        <taxon>Penicillium</taxon>
    </lineage>
</organism>
<dbReference type="Gene3D" id="3.40.50.300">
    <property type="entry name" value="P-loop containing nucleotide triphosphate hydrolases"/>
    <property type="match status" value="1"/>
</dbReference>
<reference evidence="3" key="1">
    <citation type="submission" date="2022-11" db="EMBL/GenBank/DDBJ databases">
        <authorList>
            <person name="Petersen C."/>
        </authorList>
    </citation>
    <scope>NUCLEOTIDE SEQUENCE</scope>
    <source>
        <strain evidence="3">IBT 30069</strain>
    </source>
</reference>
<evidence type="ECO:0000313" key="3">
    <source>
        <dbReference type="EMBL" id="KAJ5088351.1"/>
    </source>
</evidence>
<dbReference type="InterPro" id="IPR036322">
    <property type="entry name" value="WD40_repeat_dom_sf"/>
</dbReference>
<dbReference type="Pfam" id="PF00400">
    <property type="entry name" value="WD40"/>
    <property type="match status" value="2"/>
</dbReference>
<dbReference type="SMART" id="SM00320">
    <property type="entry name" value="WD40"/>
    <property type="match status" value="8"/>
</dbReference>
<reference evidence="3" key="2">
    <citation type="journal article" date="2023" name="IMA Fungus">
        <title>Comparative genomic study of the Penicillium genus elucidates a diverse pangenome and 15 lateral gene transfer events.</title>
        <authorList>
            <person name="Petersen C."/>
            <person name="Sorensen T."/>
            <person name="Nielsen M.R."/>
            <person name="Sondergaard T.E."/>
            <person name="Sorensen J.L."/>
            <person name="Fitzpatrick D.A."/>
            <person name="Frisvad J.C."/>
            <person name="Nielsen K.L."/>
        </authorList>
    </citation>
    <scope>NUCLEOTIDE SEQUENCE</scope>
    <source>
        <strain evidence="3">IBT 30069</strain>
    </source>
</reference>
<dbReference type="InterPro" id="IPR056884">
    <property type="entry name" value="NPHP3-like_N"/>
</dbReference>
<comment type="caution">
    <text evidence="3">The sequence shown here is derived from an EMBL/GenBank/DDBJ whole genome shotgun (WGS) entry which is preliminary data.</text>
</comment>
<dbReference type="InterPro" id="IPR007111">
    <property type="entry name" value="NACHT_NTPase"/>
</dbReference>
<keyword evidence="4" id="KW-1185">Reference proteome</keyword>
<name>A0A9W9K0N8_9EURO</name>
<proteinExistence type="predicted"/>
<keyword evidence="1" id="KW-0677">Repeat</keyword>
<dbReference type="Gene3D" id="2.130.10.10">
    <property type="entry name" value="YVTN repeat-like/Quinoprotein amine dehydrogenase"/>
    <property type="match status" value="4"/>
</dbReference>
<dbReference type="InterPro" id="IPR015943">
    <property type="entry name" value="WD40/YVTN_repeat-like_dom_sf"/>
</dbReference>
<evidence type="ECO:0000259" key="2">
    <source>
        <dbReference type="PROSITE" id="PS50837"/>
    </source>
</evidence>
<dbReference type="Proteomes" id="UP001149165">
    <property type="component" value="Unassembled WGS sequence"/>
</dbReference>
<protein>
    <recommendedName>
        <fullName evidence="2">NACHT domain-containing protein</fullName>
    </recommendedName>
</protein>
<gene>
    <name evidence="3" type="ORF">N7456_011967</name>
</gene>
<dbReference type="PANTHER" id="PTHR10039">
    <property type="entry name" value="AMELOGENIN"/>
    <property type="match status" value="1"/>
</dbReference>
<dbReference type="InterPro" id="IPR027417">
    <property type="entry name" value="P-loop_NTPase"/>
</dbReference>
<sequence>MDSAVSLNWPRNVGVQMGANYGNTDIRINNGNPEATQNQQCLRDLRVTNPRDDKTRIESFKGGLLKDSYVWVLKNEEYLKWQHALKNGENGSEQFRQLWIKADPGKGKTMLLCGIIDELKGANENATVISFFFCQADQPELRSATYILRGLIFMLVEDRSDLLSYVRRRWDQEGRNLFEDKNAWVALSNIFLDILKDQSLRCVVLIVDALDECTSGRSQFIDLLKKSSAIEKVKWIVSSRNWLDIEEQFRMHNCSVLSLEMNQHYIANSVKAYIQFKVDELTRQKHYDIEVTNAVQSYLTLNSNDTFLWVALVCEQLFKASNWRAEEKLRSFPTTLNDFYQRMIGEIGHSEDAQLCKEILATVTTAFRPLTLTEIAVHASLPAQVTRDERFLSEIVKLCGSFLSIRDNVVFFIHQSAKDFLWTNQSLFPSGTHIQHRSLLNTSLQTTNRTLRQNIWRIQHPGHSVDEISPPTPDPLQPAQYACVYWIDHLISCEFNFDHDVDRGEFSLVESFLYKKLLHWLEALSLLRYTWRGFKGILDLDELLRREARIPHDVKLFVSDLCIFLRRHRPVMESCPLQVYSSSLIFSPDCSEVKRIYADEKASWIIKEPTVEDPWTPLVHVIGELTDPVIEMAWSLEYNRLLTVTYDFIINTWDSSTGHCLSSVQLKELEYPFIEDERLAWSHDRTKVAFMKLNKLMIWDCMTGELIYVVEVDSYHEGHILPPAWSFDGKRLAVNTVNNRDKCYSILFFDLYKHPAQFRMTQLSQERILKISFSRDGNWLFMVGENSGRTCNSRTGTLSDDLHLRDSGTLRRENSCSWSPDTSMVAIGTDFGKIQILDTTDWKNIRTLNHDHLSSILAVGWSQDGSRLAAGAVSSGSNYSIQVWNSITGDYIYNLLGNSSGVEMMICWSTDGRYLAAWSSSSNATMTYDLTIAQDRLRSDIPEALNDVHWSPDGTRLALGYSAFVQIRDPAAGTLLASLENNPCRLVDGSWNPDGDTLAFKSTGSKTIIIWHVASEKISQNLQGGKSPYCDSVAWSHGGDRLMTASTLSFKEHAIRIWSFIARDQYVQVNILMRRFVRRAKWSLSWSPNDDRAASGCANNIIIFGTATGLILKDLSYELGPNDNVKSTAWSLDGSLFVLSSNSCIKIWDAATWQCLRILHFGSAHLDRYHLDSTRPLSDMIDLAAISASATEDLAVVPIGYGLALDSSWITWKGQNLLWLPLECRPDHEKLFRVSGGRVSIGCSSGRVLVFWLDPNPKFDDYATYSVER</sequence>
<dbReference type="PANTHER" id="PTHR10039:SF14">
    <property type="entry name" value="NACHT DOMAIN-CONTAINING PROTEIN"/>
    <property type="match status" value="1"/>
</dbReference>
<dbReference type="OrthoDB" id="674604at2759"/>